<comment type="subcellular location">
    <subcellularLocation>
        <location evidence="1">Cell membrane</location>
        <topology evidence="1">Multi-pass membrane protein</topology>
    </subcellularLocation>
</comment>
<dbReference type="SUPFAM" id="SSF103473">
    <property type="entry name" value="MFS general substrate transporter"/>
    <property type="match status" value="1"/>
</dbReference>
<protein>
    <submittedName>
        <fullName evidence="8">MFS family permease</fullName>
    </submittedName>
</protein>
<evidence type="ECO:0000256" key="1">
    <source>
        <dbReference type="ARBA" id="ARBA00004651"/>
    </source>
</evidence>
<evidence type="ECO:0000256" key="6">
    <source>
        <dbReference type="SAM" id="MobiDB-lite"/>
    </source>
</evidence>
<evidence type="ECO:0000256" key="7">
    <source>
        <dbReference type="SAM" id="Phobius"/>
    </source>
</evidence>
<name>A0A7W9J3F1_9ACTN</name>
<dbReference type="GO" id="GO:0005886">
    <property type="term" value="C:plasma membrane"/>
    <property type="evidence" value="ECO:0007669"/>
    <property type="project" value="UniProtKB-SubCell"/>
</dbReference>
<gene>
    <name evidence="8" type="ORF">HDA39_001671</name>
</gene>
<feature type="transmembrane region" description="Helical" evidence="7">
    <location>
        <begin position="394"/>
        <end position="413"/>
    </location>
</feature>
<reference evidence="8 9" key="1">
    <citation type="submission" date="2020-08" db="EMBL/GenBank/DDBJ databases">
        <title>Sequencing the genomes of 1000 actinobacteria strains.</title>
        <authorList>
            <person name="Klenk H.-P."/>
        </authorList>
    </citation>
    <scope>NUCLEOTIDE SEQUENCE [LARGE SCALE GENOMIC DNA]</scope>
    <source>
        <strain evidence="8 9">DSM 28967</strain>
    </source>
</reference>
<evidence type="ECO:0000313" key="8">
    <source>
        <dbReference type="EMBL" id="MBB5834937.1"/>
    </source>
</evidence>
<keyword evidence="2" id="KW-1003">Cell membrane</keyword>
<dbReference type="Proteomes" id="UP000549971">
    <property type="component" value="Unassembled WGS sequence"/>
</dbReference>
<sequence length="454" mass="45650">MSARRDAVVLLAGGAAADFAFRVAQIALPLVVLQSTGSIAATGLAGGAAGIPVILSPWWARRARQWVDSGPRLALVALVSAGALAIVPAAVALGVLHPGLLILSGLILGCGDALSTPGRSALLADTGDRWGEDRAVLLLTWQDGLRRIGMLVGPPVGALAVATGLTNTLLWIEAAAVLMSGLLAATVRSERSRVAVDGPAAGGRSRGVGGRSRGIGRRLRGAGGRETAPTIRASLRGREDVLYGWIARGTGCLAWFAFTLGLSVIGAERGRPGVYLAAGMSGYGAGALLGTVVSLAVVRRVAPIPLASAAWTVMGLCWTGMGVWTTPLAVGLLGGLSGATVVLGIAAISILITRSSYGAERRTLLSGQSVVVSASSSAGLFVGGPIIAAAGAESTLIGAGLVTSVVALGVLVVRRVPRDPAVREVAGNAVLGEVVECHTARHGGDRDHHNGGAP</sequence>
<feature type="transmembrane region" description="Helical" evidence="7">
    <location>
        <begin position="330"/>
        <end position="352"/>
    </location>
</feature>
<evidence type="ECO:0000256" key="3">
    <source>
        <dbReference type="ARBA" id="ARBA00022692"/>
    </source>
</evidence>
<proteinExistence type="predicted"/>
<dbReference type="EMBL" id="JACHMY010000001">
    <property type="protein sequence ID" value="MBB5834937.1"/>
    <property type="molecule type" value="Genomic_DNA"/>
</dbReference>
<evidence type="ECO:0000256" key="5">
    <source>
        <dbReference type="ARBA" id="ARBA00023136"/>
    </source>
</evidence>
<keyword evidence="4 7" id="KW-1133">Transmembrane helix</keyword>
<accession>A0A7W9J3F1</accession>
<comment type="caution">
    <text evidence="8">The sequence shown here is derived from an EMBL/GenBank/DDBJ whole genome shotgun (WGS) entry which is preliminary data.</text>
</comment>
<feature type="transmembrane region" description="Helical" evidence="7">
    <location>
        <begin position="364"/>
        <end position="388"/>
    </location>
</feature>
<feature type="transmembrane region" description="Helical" evidence="7">
    <location>
        <begin position="304"/>
        <end position="324"/>
    </location>
</feature>
<dbReference type="Gene3D" id="1.20.1250.20">
    <property type="entry name" value="MFS general substrate transporter like domains"/>
    <property type="match status" value="1"/>
</dbReference>
<evidence type="ECO:0000313" key="9">
    <source>
        <dbReference type="Proteomes" id="UP000549971"/>
    </source>
</evidence>
<dbReference type="PANTHER" id="PTHR23513:SF6">
    <property type="entry name" value="MAJOR FACILITATOR SUPERFAMILY ASSOCIATED DOMAIN-CONTAINING PROTEIN"/>
    <property type="match status" value="1"/>
</dbReference>
<feature type="compositionally biased region" description="Gly residues" evidence="6">
    <location>
        <begin position="200"/>
        <end position="213"/>
    </location>
</feature>
<feature type="transmembrane region" description="Helical" evidence="7">
    <location>
        <begin position="242"/>
        <end position="267"/>
    </location>
</feature>
<feature type="transmembrane region" description="Helical" evidence="7">
    <location>
        <begin position="273"/>
        <end position="297"/>
    </location>
</feature>
<dbReference type="InterPro" id="IPR036259">
    <property type="entry name" value="MFS_trans_sf"/>
</dbReference>
<feature type="transmembrane region" description="Helical" evidence="7">
    <location>
        <begin position="169"/>
        <end position="187"/>
    </location>
</feature>
<keyword evidence="5 7" id="KW-0472">Membrane</keyword>
<organism evidence="8 9">
    <name type="scientific">Kribbella italica</name>
    <dbReference type="NCBI Taxonomy" id="1540520"/>
    <lineage>
        <taxon>Bacteria</taxon>
        <taxon>Bacillati</taxon>
        <taxon>Actinomycetota</taxon>
        <taxon>Actinomycetes</taxon>
        <taxon>Propionibacteriales</taxon>
        <taxon>Kribbellaceae</taxon>
        <taxon>Kribbella</taxon>
    </lineage>
</organism>
<feature type="region of interest" description="Disordered" evidence="6">
    <location>
        <begin position="196"/>
        <end position="225"/>
    </location>
</feature>
<feature type="transmembrane region" description="Helical" evidence="7">
    <location>
        <begin position="72"/>
        <end position="96"/>
    </location>
</feature>
<dbReference type="AlphaFoldDB" id="A0A7W9J3F1"/>
<feature type="transmembrane region" description="Helical" evidence="7">
    <location>
        <begin position="39"/>
        <end position="60"/>
    </location>
</feature>
<dbReference type="RefSeq" id="WP_184794642.1">
    <property type="nucleotide sequence ID" value="NZ_JACHMY010000001.1"/>
</dbReference>
<dbReference type="PANTHER" id="PTHR23513">
    <property type="entry name" value="INTEGRAL MEMBRANE EFFLUX PROTEIN-RELATED"/>
    <property type="match status" value="1"/>
</dbReference>
<evidence type="ECO:0000256" key="2">
    <source>
        <dbReference type="ARBA" id="ARBA00022475"/>
    </source>
</evidence>
<evidence type="ECO:0000256" key="4">
    <source>
        <dbReference type="ARBA" id="ARBA00022989"/>
    </source>
</evidence>
<keyword evidence="3 7" id="KW-0812">Transmembrane</keyword>
<keyword evidence="9" id="KW-1185">Reference proteome</keyword>